<proteinExistence type="predicted"/>
<dbReference type="Gene3D" id="3.40.50.300">
    <property type="entry name" value="P-loop containing nucleotide triphosphate hydrolases"/>
    <property type="match status" value="1"/>
</dbReference>
<feature type="domain" description="DUF4143" evidence="2">
    <location>
        <begin position="235"/>
        <end position="394"/>
    </location>
</feature>
<dbReference type="PANTHER" id="PTHR33295">
    <property type="entry name" value="ATPASE"/>
    <property type="match status" value="1"/>
</dbReference>
<evidence type="ECO:0000259" key="1">
    <source>
        <dbReference type="Pfam" id="PF13173"/>
    </source>
</evidence>
<keyword evidence="4" id="KW-1185">Reference proteome</keyword>
<dbReference type="Proteomes" id="UP000488839">
    <property type="component" value="Unassembled WGS sequence"/>
</dbReference>
<dbReference type="SUPFAM" id="SSF52540">
    <property type="entry name" value="P-loop containing nucleoside triphosphate hydrolases"/>
    <property type="match status" value="1"/>
</dbReference>
<accession>A0A7K1T4B9</accession>
<dbReference type="InterPro" id="IPR025420">
    <property type="entry name" value="DUF4143"/>
</dbReference>
<evidence type="ECO:0000313" key="4">
    <source>
        <dbReference type="Proteomes" id="UP000488839"/>
    </source>
</evidence>
<dbReference type="AlphaFoldDB" id="A0A7K1T4B9"/>
<dbReference type="PANTHER" id="PTHR33295:SF7">
    <property type="entry name" value="ATPASE"/>
    <property type="match status" value="1"/>
</dbReference>
<feature type="domain" description="AAA" evidence="1">
    <location>
        <begin position="27"/>
        <end position="160"/>
    </location>
</feature>
<reference evidence="3 4" key="1">
    <citation type="submission" date="2019-11" db="EMBL/GenBank/DDBJ databases">
        <title>Whole genome shotgun sequencing (WGS) data from Adlercreutzia equolifaciens ResAG-91, Eggerthella lenta MRI-F36, MRI-F37, MRI-F40, ResAG-49, ResAG-88, ResAG-121, ResAG-145, and Gordonibacter sp. ResAG-5, ResAG-26, ResAG-43, ResAG-50, ResAG-59.</title>
        <authorList>
            <person name="Stoll D.A."/>
            <person name="Danylec N."/>
            <person name="Franz C.M.A.P."/>
            <person name="Huch M."/>
        </authorList>
    </citation>
    <scope>NUCLEOTIDE SEQUENCE [LARGE SCALE GENOMIC DNA]</scope>
    <source>
        <strain evidence="3 4">ResAG-91</strain>
    </source>
</reference>
<dbReference type="Pfam" id="PF13173">
    <property type="entry name" value="AAA_14"/>
    <property type="match status" value="1"/>
</dbReference>
<gene>
    <name evidence="3" type="ORF">GO707_04465</name>
</gene>
<name>A0A7K1T4B9_9ACTN</name>
<dbReference type="InterPro" id="IPR027417">
    <property type="entry name" value="P-loop_NTPase"/>
</dbReference>
<evidence type="ECO:0000259" key="2">
    <source>
        <dbReference type="Pfam" id="PF13635"/>
    </source>
</evidence>
<dbReference type="Pfam" id="PF13635">
    <property type="entry name" value="DUF4143"/>
    <property type="match status" value="1"/>
</dbReference>
<evidence type="ECO:0000313" key="3">
    <source>
        <dbReference type="EMBL" id="MVN58474.1"/>
    </source>
</evidence>
<dbReference type="RefSeq" id="WP_157012254.1">
    <property type="nucleotide sequence ID" value="NZ_WPOO01000005.1"/>
</dbReference>
<comment type="caution">
    <text evidence="3">The sequence shown here is derived from an EMBL/GenBank/DDBJ whole genome shotgun (WGS) entry which is preliminary data.</text>
</comment>
<dbReference type="EMBL" id="WPOO01000005">
    <property type="protein sequence ID" value="MVN58474.1"/>
    <property type="molecule type" value="Genomic_DNA"/>
</dbReference>
<dbReference type="InterPro" id="IPR041682">
    <property type="entry name" value="AAA_14"/>
</dbReference>
<sequence>MKAVFSMAAIRRKMLQVLERWNESKAKKAFLLVGARQTGKTYIVREFAREHFAHLAEVNFLEDEKAIRVLSEAQDAEDFVSRLSLICGMPVIPGETLVFLDEIQEAPDLITAVKFLVEDGRHRVVISGSMLGTEMKGFRSFPVGYVQIERMFPLDFEEFCWSQNVPQAIIDDIREAFDARKGLDAGLHERLSGLFRYFVAIGGMPEAVSAYLDSSYDMMAVRAVASQIVEQYRFDIAKYAQGRAPQIRRVFDAVPSQLDKVNKRFRMDALKSGAVYDRYANDFAWLIDAAVVLPTYQVSEPKRPLRRTAQENKFKLYEADTGLLLSQYAPQTMLDVIADAPSVNFGSVYENAVAQALSNENPDLFYFCSSRKGEVDFIAQRNDGALVPIEVKSGKDYKLHTALNNLLGTHDFEIGEACVLSSANVERREREGKPIWYLPLYMAFCIAEQTSGTFGSMHLAPPTF</sequence>
<organism evidence="3 4">
    <name type="scientific">Adlercreutzia rubneri</name>
    <dbReference type="NCBI Taxonomy" id="2916441"/>
    <lineage>
        <taxon>Bacteria</taxon>
        <taxon>Bacillati</taxon>
        <taxon>Actinomycetota</taxon>
        <taxon>Coriobacteriia</taxon>
        <taxon>Eggerthellales</taxon>
        <taxon>Eggerthellaceae</taxon>
        <taxon>Adlercreutzia</taxon>
    </lineage>
</organism>
<protein>
    <submittedName>
        <fullName evidence="3">AAA family ATPase</fullName>
    </submittedName>
</protein>